<evidence type="ECO:0000256" key="1">
    <source>
        <dbReference type="ARBA" id="ARBA00009636"/>
    </source>
</evidence>
<dbReference type="InterPro" id="IPR003008">
    <property type="entry name" value="Tubulin_FtsZ_GTPase"/>
</dbReference>
<evidence type="ECO:0000256" key="11">
    <source>
        <dbReference type="ARBA" id="ARBA00049117"/>
    </source>
</evidence>
<dbReference type="GO" id="GO:0016787">
    <property type="term" value="F:hydrolase activity"/>
    <property type="evidence" value="ECO:0007669"/>
    <property type="project" value="UniProtKB-KW"/>
</dbReference>
<dbReference type="SUPFAM" id="SSF52490">
    <property type="entry name" value="Tubulin nucleotide-binding domain-like"/>
    <property type="match status" value="1"/>
</dbReference>
<reference evidence="16" key="4">
    <citation type="submission" date="2006-03" db="EMBL/GenBank/DDBJ databases">
        <authorList>
            <consortium name="Genoscope"/>
        </authorList>
    </citation>
    <scope>NUCLEOTIDE SEQUENCE</scope>
    <source>
        <strain evidence="16">Stock d4-2</strain>
    </source>
</reference>
<dbReference type="InterPro" id="IPR002452">
    <property type="entry name" value="Alpha_tubulin"/>
</dbReference>
<dbReference type="GO" id="GO:0008270">
    <property type="term" value="F:zinc ion binding"/>
    <property type="evidence" value="ECO:0007669"/>
    <property type="project" value="UniProtKB-KW"/>
</dbReference>
<dbReference type="PANTHER" id="PTHR11588">
    <property type="entry name" value="TUBULIN"/>
    <property type="match status" value="1"/>
</dbReference>
<dbReference type="InterPro" id="IPR036525">
    <property type="entry name" value="Tubulin/FtsZ_GTPase_sf"/>
</dbReference>
<dbReference type="EMBL" id="CR932129">
    <property type="protein sequence ID" value="CAI38965.1"/>
    <property type="molecule type" value="Genomic_DNA"/>
</dbReference>
<feature type="domain" description="UBR-type" evidence="13">
    <location>
        <begin position="445"/>
        <end position="532"/>
    </location>
</feature>
<dbReference type="GO" id="GO:0005874">
    <property type="term" value="C:microtubule"/>
    <property type="evidence" value="ECO:0000318"/>
    <property type="project" value="GO_Central"/>
</dbReference>
<evidence type="ECO:0000313" key="15">
    <source>
        <dbReference type="EMBL" id="CAI38965.1"/>
    </source>
</evidence>
<sequence>MREIISLHIGQAGLQIGNSLWELFCLEHSIQPDGTVPTDRILEGLNSNVDSLFSLSQYGRYVPRAIFFDEDPTTINAIKNGPSRGLFNRSYIHQCQKESGGCWARSFGTIMNQEGEEKIADKIRKQVESCDGLQGIMLYHSVGGGFGGGFTSKILDLLSSDLEKVTKATVSVLSSNHSLQSSLIEPYNSLLTIKYLKEKADMSIMLENQALFKVANQQLDIDNPNFSTINRMIAQLISSVTQSSRFNGSKFVDLIEMRMNVVPEPDFQFLHASYAPFINIDKQNTELTNLQQITNSLFDQRSSFINYNHKTVKYMAANLFFRGDCPWGEVKSVVESLKQSPNIQFAEFAVPTFQIAISDKAPIPFPNSEQGRSNKAVCMIANSSAIGIPLFRIRRNASTLYSKRSHVHWLVGEGREEGEIQEALDTVKSFIINYRQVKQENPDKDYCTRVQHGTDYIRQFVYTCDCLDVEGYIKSGIEKGEDMEGKYLGVCVQCARKCHVGHNLKAKGIVNEFFCDCGLENCKVKCQCQKEEAQEEEQEQQQEQQQELQQV</sequence>
<evidence type="ECO:0000256" key="6">
    <source>
        <dbReference type="ARBA" id="ARBA00022771"/>
    </source>
</evidence>
<dbReference type="InterPro" id="IPR008280">
    <property type="entry name" value="Tub_FtsZ_C"/>
</dbReference>
<dbReference type="PROSITE" id="PS00228">
    <property type="entry name" value="TUBULIN_B_AUTOREG"/>
    <property type="match status" value="1"/>
</dbReference>
<dbReference type="InterPro" id="IPR013838">
    <property type="entry name" value="Beta-tubulin_BS"/>
</dbReference>
<keyword evidence="5" id="KW-0547">Nucleotide-binding</keyword>
<dbReference type="GO" id="GO:0005737">
    <property type="term" value="C:cytoplasm"/>
    <property type="evidence" value="ECO:0000318"/>
    <property type="project" value="GO_Central"/>
</dbReference>
<evidence type="ECO:0000256" key="5">
    <source>
        <dbReference type="ARBA" id="ARBA00022741"/>
    </source>
</evidence>
<evidence type="ECO:0000256" key="3">
    <source>
        <dbReference type="ARBA" id="ARBA00022701"/>
    </source>
</evidence>
<keyword evidence="4" id="KW-0479">Metal-binding</keyword>
<accession>Q3SEF9</accession>
<dbReference type="AlphaFoldDB" id="Q3SEF9"/>
<dbReference type="HOGENOM" id="CLU_015718_0_0_1"/>
<keyword evidence="12" id="KW-0175">Coiled coil</keyword>
<comment type="catalytic activity">
    <reaction evidence="11">
        <text>GTP + H2O = GDP + phosphate + H(+)</text>
        <dbReference type="Rhea" id="RHEA:19669"/>
        <dbReference type="ChEBI" id="CHEBI:15377"/>
        <dbReference type="ChEBI" id="CHEBI:15378"/>
        <dbReference type="ChEBI" id="CHEBI:37565"/>
        <dbReference type="ChEBI" id="CHEBI:43474"/>
        <dbReference type="ChEBI" id="CHEBI:58189"/>
    </reaction>
    <physiologicalReaction direction="left-to-right" evidence="11">
        <dbReference type="Rhea" id="RHEA:19670"/>
    </physiologicalReaction>
</comment>
<dbReference type="GO" id="GO:0000226">
    <property type="term" value="P:microtubule cytoskeleton organization"/>
    <property type="evidence" value="ECO:0000318"/>
    <property type="project" value="GO_Central"/>
</dbReference>
<dbReference type="OMA" id="DYCTRVQ"/>
<dbReference type="FunFam" id="3.40.50.1440:FF:000037">
    <property type="entry name" value="Tubulin beta chain"/>
    <property type="match status" value="1"/>
</dbReference>
<dbReference type="OrthoDB" id="295593at2759"/>
<reference evidence="16 17" key="3">
    <citation type="journal article" date="2006" name="Nature">
        <title>Global trends of whole-genome duplications revealed by the ciliate Paramecium tetraurelia.</title>
        <authorList>
            <consortium name="Genoscope"/>
            <person name="Aury J.-M."/>
            <person name="Jaillon O."/>
            <person name="Duret L."/>
            <person name="Noel B."/>
            <person name="Jubin C."/>
            <person name="Porcel B.M."/>
            <person name="Segurens B."/>
            <person name="Daubin V."/>
            <person name="Anthouard V."/>
            <person name="Aiach N."/>
            <person name="Arnaiz O."/>
            <person name="Billaut A."/>
            <person name="Beisson J."/>
            <person name="Blanc I."/>
            <person name="Bouhouche K."/>
            <person name="Camara F."/>
            <person name="Duharcourt S."/>
            <person name="Guigo R."/>
            <person name="Gogendeau D."/>
            <person name="Katinka M."/>
            <person name="Keller A.-M."/>
            <person name="Kissmehl R."/>
            <person name="Klotz C."/>
            <person name="Koll F."/>
            <person name="Le Moue A."/>
            <person name="Lepere C."/>
            <person name="Malinsky S."/>
            <person name="Nowacki M."/>
            <person name="Nowak J.K."/>
            <person name="Plattner H."/>
            <person name="Poulain J."/>
            <person name="Ruiz F."/>
            <person name="Serrano V."/>
            <person name="Zagulski M."/>
            <person name="Dessen P."/>
            <person name="Betermier M."/>
            <person name="Weissenbach J."/>
            <person name="Scarpelli C."/>
            <person name="Schachter V."/>
            <person name="Sperling L."/>
            <person name="Meyer E."/>
            <person name="Cohen J."/>
            <person name="Wincker P."/>
        </authorList>
    </citation>
    <scope>NUCLEOTIDE SEQUENCE [LARGE SCALE GENOMIC DNA]</scope>
    <source>
        <strain evidence="16 17">Stock d4-2</strain>
    </source>
</reference>
<dbReference type="Pfam" id="PF03953">
    <property type="entry name" value="Tubulin_C"/>
    <property type="match status" value="1"/>
</dbReference>
<evidence type="ECO:0000259" key="14">
    <source>
        <dbReference type="SMART" id="SM00864"/>
    </source>
</evidence>
<dbReference type="InParanoid" id="Q3SEF9"/>
<dbReference type="GO" id="GO:0005525">
    <property type="term" value="F:GTP binding"/>
    <property type="evidence" value="ECO:0000318"/>
    <property type="project" value="GO_Central"/>
</dbReference>
<reference evidence="15" key="2">
    <citation type="submission" date="2005-09" db="EMBL/GenBank/DDBJ databases">
        <title>Paramecium tetraurelia alpha-tubulin-related protein genes.</title>
        <authorList>
            <person name="Klotz C."/>
        </authorList>
    </citation>
    <scope>NUCLEOTIDE SEQUENCE</scope>
    <source>
        <strain evidence="15">Stock d4-2</strain>
    </source>
</reference>
<name>Q3SEF9_PARTE</name>
<dbReference type="InterPro" id="IPR037103">
    <property type="entry name" value="Tubulin/FtsZ-like_C"/>
</dbReference>
<dbReference type="SUPFAM" id="SSF55307">
    <property type="entry name" value="Tubulin C-terminal domain-like"/>
    <property type="match status" value="1"/>
</dbReference>
<evidence type="ECO:0000256" key="4">
    <source>
        <dbReference type="ARBA" id="ARBA00022723"/>
    </source>
</evidence>
<keyword evidence="8" id="KW-0862">Zinc</keyword>
<dbReference type="Proteomes" id="UP000000600">
    <property type="component" value="Unassembled WGS sequence"/>
</dbReference>
<feature type="domain" description="Tubulin/FtsZ GTPase" evidence="14">
    <location>
        <begin position="49"/>
        <end position="248"/>
    </location>
</feature>
<keyword evidence="2" id="KW-0963">Cytoplasm</keyword>
<evidence type="ECO:0000313" key="16">
    <source>
        <dbReference type="EMBL" id="CAK95224.1"/>
    </source>
</evidence>
<reference evidence="15" key="1">
    <citation type="submission" date="2005-01" db="EMBL/GenBank/DDBJ databases">
        <authorList>
            <person name="Genoscope"/>
        </authorList>
    </citation>
    <scope>NUCLEOTIDE SEQUENCE</scope>
    <source>
        <strain evidence="15">Stock d4-2</strain>
    </source>
</reference>
<keyword evidence="7" id="KW-0378">Hydrolase</keyword>
<organism evidence="15">
    <name type="scientific">Paramecium tetraurelia</name>
    <dbReference type="NCBI Taxonomy" id="5888"/>
    <lineage>
        <taxon>Eukaryota</taxon>
        <taxon>Sar</taxon>
        <taxon>Alveolata</taxon>
        <taxon>Ciliophora</taxon>
        <taxon>Intramacronucleata</taxon>
        <taxon>Oligohymenophorea</taxon>
        <taxon>Peniculida</taxon>
        <taxon>Parameciidae</taxon>
        <taxon>Paramecium</taxon>
    </lineage>
</organism>
<dbReference type="Gene3D" id="3.40.50.1440">
    <property type="entry name" value="Tubulin/FtsZ, GTPase domain"/>
    <property type="match status" value="1"/>
</dbReference>
<evidence type="ECO:0000259" key="13">
    <source>
        <dbReference type="SMART" id="SM00396"/>
    </source>
</evidence>
<dbReference type="GO" id="GO:0005200">
    <property type="term" value="F:structural constituent of cytoskeleton"/>
    <property type="evidence" value="ECO:0000318"/>
    <property type="project" value="GO_Central"/>
</dbReference>
<dbReference type="KEGG" id="ptm:GSPATT00027553001"/>
<keyword evidence="6" id="KW-0863">Zinc-finger</keyword>
<evidence type="ECO:0000256" key="10">
    <source>
        <dbReference type="ARBA" id="ARBA00023134"/>
    </source>
</evidence>
<keyword evidence="10" id="KW-0342">GTP-binding</keyword>
<evidence type="ECO:0000256" key="7">
    <source>
        <dbReference type="ARBA" id="ARBA00022801"/>
    </source>
</evidence>
<keyword evidence="17" id="KW-1185">Reference proteome</keyword>
<gene>
    <name evidence="15" type="primary">alphaPT7</name>
    <name evidence="16" type="ORF">GSPATT00027553001</name>
</gene>
<dbReference type="PRINTS" id="PR01162">
    <property type="entry name" value="ALPHATUBULIN"/>
</dbReference>
<dbReference type="GO" id="GO:0000278">
    <property type="term" value="P:mitotic cell cycle"/>
    <property type="evidence" value="ECO:0000318"/>
    <property type="project" value="GO_Central"/>
</dbReference>
<dbReference type="RefSeq" id="XP_001462597.1">
    <property type="nucleotide sequence ID" value="XM_001462560.1"/>
</dbReference>
<proteinExistence type="inferred from homology"/>
<feature type="coiled-coil region" evidence="12">
    <location>
        <begin position="519"/>
        <end position="551"/>
    </location>
</feature>
<evidence type="ECO:0000256" key="2">
    <source>
        <dbReference type="ARBA" id="ARBA00022490"/>
    </source>
</evidence>
<evidence type="ECO:0000256" key="9">
    <source>
        <dbReference type="ARBA" id="ARBA00022990"/>
    </source>
</evidence>
<dbReference type="Gene3D" id="1.10.287.600">
    <property type="entry name" value="Helix hairpin bin"/>
    <property type="match status" value="1"/>
</dbReference>
<protein>
    <submittedName>
        <fullName evidence="15">Alpha-tubulin,putative</fullName>
    </submittedName>
    <submittedName>
        <fullName evidence="16">Chromosome undetermined scaffold_99, whole genome shotgun sequence</fullName>
    </submittedName>
</protein>
<dbReference type="PRINTS" id="PR01161">
    <property type="entry name" value="TUBULIN"/>
</dbReference>
<evidence type="ECO:0000313" key="17">
    <source>
        <dbReference type="Proteomes" id="UP000000600"/>
    </source>
</evidence>
<dbReference type="InterPro" id="IPR003126">
    <property type="entry name" value="Znf_UBR"/>
</dbReference>
<dbReference type="SMART" id="SM00864">
    <property type="entry name" value="Tubulin"/>
    <property type="match status" value="1"/>
</dbReference>
<evidence type="ECO:0000256" key="12">
    <source>
        <dbReference type="SAM" id="Coils"/>
    </source>
</evidence>
<dbReference type="GeneID" id="5008617"/>
<dbReference type="STRING" id="5888.Q3SEF9"/>
<dbReference type="InterPro" id="IPR023123">
    <property type="entry name" value="Tubulin_C"/>
</dbReference>
<dbReference type="CDD" id="cd02186">
    <property type="entry name" value="alpha_tubulin"/>
    <property type="match status" value="1"/>
</dbReference>
<dbReference type="Pfam" id="PF00091">
    <property type="entry name" value="Tubulin"/>
    <property type="match status" value="1"/>
</dbReference>
<dbReference type="eggNOG" id="KOG1376">
    <property type="taxonomic scope" value="Eukaryota"/>
</dbReference>
<dbReference type="Gene3D" id="3.30.1330.20">
    <property type="entry name" value="Tubulin/FtsZ, C-terminal domain"/>
    <property type="match status" value="1"/>
</dbReference>
<dbReference type="InterPro" id="IPR000217">
    <property type="entry name" value="Tubulin"/>
</dbReference>
<keyword evidence="3" id="KW-0493">Microtubule</keyword>
<dbReference type="InterPro" id="IPR018316">
    <property type="entry name" value="Tubulin/FtsZ_2-layer-sand-dom"/>
</dbReference>
<evidence type="ECO:0000256" key="8">
    <source>
        <dbReference type="ARBA" id="ARBA00022833"/>
    </source>
</evidence>
<keyword evidence="9" id="KW-0007">Acetylation</keyword>
<dbReference type="EMBL" id="CT868681">
    <property type="protein sequence ID" value="CAK95224.1"/>
    <property type="molecule type" value="Genomic_DNA"/>
</dbReference>
<dbReference type="SMART" id="SM00396">
    <property type="entry name" value="ZnF_UBR1"/>
    <property type="match status" value="1"/>
</dbReference>
<dbReference type="CDD" id="cd19671">
    <property type="entry name" value="UBR-box_UBR4_5_6_7"/>
    <property type="match status" value="1"/>
</dbReference>
<comment type="similarity">
    <text evidence="1">Belongs to the tubulin family.</text>
</comment>